<proteinExistence type="predicted"/>
<evidence type="ECO:0000256" key="13">
    <source>
        <dbReference type="SAM" id="MobiDB-lite"/>
    </source>
</evidence>
<feature type="region of interest" description="Disordered" evidence="13">
    <location>
        <begin position="20"/>
        <end position="52"/>
    </location>
</feature>
<evidence type="ECO:0000256" key="11">
    <source>
        <dbReference type="ARBA" id="ARBA00079847"/>
    </source>
</evidence>
<keyword evidence="7" id="KW-0677">Repeat</keyword>
<dbReference type="PANTHER" id="PTHR44019">
    <property type="entry name" value="WD REPEAT-CONTAINING PROTEIN 55"/>
    <property type="match status" value="1"/>
</dbReference>
<keyword evidence="8" id="KW-0007">Acetylation</keyword>
<dbReference type="AlphaFoldDB" id="L5KWE2"/>
<gene>
    <name evidence="15" type="ORF">PAL_GLEAN10010743</name>
</gene>
<feature type="domain" description="F-box" evidence="14">
    <location>
        <begin position="71"/>
        <end position="117"/>
    </location>
</feature>
<dbReference type="InterPro" id="IPR015943">
    <property type="entry name" value="WD40/YVTN_repeat-like_dom_sf"/>
</dbReference>
<dbReference type="SMART" id="SM00320">
    <property type="entry name" value="WD40"/>
    <property type="match status" value="4"/>
</dbReference>
<evidence type="ECO:0000256" key="10">
    <source>
        <dbReference type="ARBA" id="ARBA00072496"/>
    </source>
</evidence>
<dbReference type="SUPFAM" id="SSF50998">
    <property type="entry name" value="Quinoprotein alcohol dehydrogenase-like"/>
    <property type="match status" value="1"/>
</dbReference>
<evidence type="ECO:0000256" key="8">
    <source>
        <dbReference type="ARBA" id="ARBA00022990"/>
    </source>
</evidence>
<evidence type="ECO:0000256" key="7">
    <source>
        <dbReference type="ARBA" id="ARBA00022737"/>
    </source>
</evidence>
<accession>L5KWE2</accession>
<dbReference type="InterPro" id="IPR001680">
    <property type="entry name" value="WD40_rpt"/>
</dbReference>
<dbReference type="EMBL" id="KB030536">
    <property type="protein sequence ID" value="ELK15495.1"/>
    <property type="molecule type" value="Genomic_DNA"/>
</dbReference>
<feature type="compositionally biased region" description="Basic and acidic residues" evidence="13">
    <location>
        <begin position="30"/>
        <end position="39"/>
    </location>
</feature>
<keyword evidence="5" id="KW-0597">Phosphoprotein</keyword>
<dbReference type="FunCoup" id="L5KWE2">
    <property type="interactions" value="2908"/>
</dbReference>
<dbReference type="GO" id="GO:0048471">
    <property type="term" value="C:perinuclear region of cytoplasm"/>
    <property type="evidence" value="ECO:0007669"/>
    <property type="project" value="UniProtKB-SubCell"/>
</dbReference>
<sequence>GRGEQAAGYLALAQSLLEGAGRPPAAARTTRAERQEAASRSRSPPAREGAGGGEQLVDQLIRDLNEMDDVPFFDIQLPYELAINIFQYLDRKELGRCAQVSKTWKVIAEDEVLWYRLCQQEGHLPESSISDYSCWKLIFQECRAREHMLRTNWKNRKGAVSELEHIPDAVLCDVHSHDGVVIAGLTVPVIGCTAMSKIQPLNLGACRYTSGDVRVWDTRTWDYIAPFLDSEYEEDEPGMQPYVSFVRINSSLAVAAYEDGFLNIWDLRTGKDPIHRFEHDARIQALALSQEDATVATASAFDVVMLHPNEEGYWQIAAEFEVQKLVDYLEIVPDTGRYPVAVATAGDLVYLLKADDSARTLHYVYGQPVTCLDVSANQAAFGVKSLGWVYEGNKCRDLEKIGLCSCRTCFLGAEITVVCGRCRVNRVCRRSAVHNGTLRVLPPQILVYSLEAERCLSKLGNALGDFTCVNLRDSPPNLMVSGNMDRRVRVHDLRTDTIALSLSAHQLGVSAVQMDDWKIVSGGEEGLVSVWDYRMNQKLWEVHSRHPVRHISFNSRRLITANVPYERVVRSADLDDFATHRRHRGLVHAYEFAVDQLAFQSALPLCRSSCDTMAGHNYDLALTFPYDSI</sequence>
<dbReference type="InParanoid" id="L5KWE2"/>
<dbReference type="Gene3D" id="1.20.1280.50">
    <property type="match status" value="1"/>
</dbReference>
<dbReference type="InterPro" id="IPR011047">
    <property type="entry name" value="Quinoprotein_ADH-like_sf"/>
</dbReference>
<dbReference type="SMART" id="SM00256">
    <property type="entry name" value="FBOX"/>
    <property type="match status" value="1"/>
</dbReference>
<dbReference type="GO" id="GO:0060271">
    <property type="term" value="P:cilium assembly"/>
    <property type="evidence" value="ECO:0007669"/>
    <property type="project" value="TreeGrafter"/>
</dbReference>
<dbReference type="PROSITE" id="PS50082">
    <property type="entry name" value="WD_REPEATS_2"/>
    <property type="match status" value="1"/>
</dbReference>
<dbReference type="Gene3D" id="2.130.10.10">
    <property type="entry name" value="YVTN repeat-like/Quinoprotein amine dehydrogenase"/>
    <property type="match status" value="2"/>
</dbReference>
<evidence type="ECO:0000256" key="4">
    <source>
        <dbReference type="ARBA" id="ARBA00022490"/>
    </source>
</evidence>
<evidence type="ECO:0000256" key="3">
    <source>
        <dbReference type="ARBA" id="ARBA00004906"/>
    </source>
</evidence>
<keyword evidence="9" id="KW-0333">Golgi apparatus</keyword>
<dbReference type="Proteomes" id="UP000010552">
    <property type="component" value="Unassembled WGS sequence"/>
</dbReference>
<reference evidence="16" key="1">
    <citation type="journal article" date="2013" name="Science">
        <title>Comparative analysis of bat genomes provides insight into the evolution of flight and immunity.</title>
        <authorList>
            <person name="Zhang G."/>
            <person name="Cowled C."/>
            <person name="Shi Z."/>
            <person name="Huang Z."/>
            <person name="Bishop-Lilly K.A."/>
            <person name="Fang X."/>
            <person name="Wynne J.W."/>
            <person name="Xiong Z."/>
            <person name="Baker M.L."/>
            <person name="Zhao W."/>
            <person name="Tachedjian M."/>
            <person name="Zhu Y."/>
            <person name="Zhou P."/>
            <person name="Jiang X."/>
            <person name="Ng J."/>
            <person name="Yang L."/>
            <person name="Wu L."/>
            <person name="Xiao J."/>
            <person name="Feng Y."/>
            <person name="Chen Y."/>
            <person name="Sun X."/>
            <person name="Zhang Y."/>
            <person name="Marsh G.A."/>
            <person name="Crameri G."/>
            <person name="Broder C.C."/>
            <person name="Frey K.G."/>
            <person name="Wang L.F."/>
            <person name="Wang J."/>
        </authorList>
    </citation>
    <scope>NUCLEOTIDE SEQUENCE [LARGE SCALE GENOMIC DNA]</scope>
</reference>
<name>L5KWE2_PTEAL</name>
<evidence type="ECO:0000256" key="2">
    <source>
        <dbReference type="ARBA" id="ARBA00004556"/>
    </source>
</evidence>
<feature type="repeat" description="WD" evidence="12">
    <location>
        <begin position="502"/>
        <end position="541"/>
    </location>
</feature>
<dbReference type="InterPro" id="IPR036047">
    <property type="entry name" value="F-box-like_dom_sf"/>
</dbReference>
<protein>
    <recommendedName>
        <fullName evidence="10">F-box/WD repeat-containing protein 8</fullName>
    </recommendedName>
    <alternativeName>
        <fullName evidence="11">F-box and WD-40 domain-containing protein 8</fullName>
    </alternativeName>
</protein>
<evidence type="ECO:0000256" key="12">
    <source>
        <dbReference type="PROSITE-ProRule" id="PRU00221"/>
    </source>
</evidence>
<dbReference type="InterPro" id="IPR050505">
    <property type="entry name" value="WDR55/POC1"/>
</dbReference>
<evidence type="ECO:0000256" key="5">
    <source>
        <dbReference type="ARBA" id="ARBA00022553"/>
    </source>
</evidence>
<evidence type="ECO:0000256" key="9">
    <source>
        <dbReference type="ARBA" id="ARBA00023034"/>
    </source>
</evidence>
<dbReference type="PANTHER" id="PTHR44019:SF11">
    <property type="entry name" value="F-BOX_WD REPEAT-CONTAINING PROTEIN 8"/>
    <property type="match status" value="1"/>
</dbReference>
<dbReference type="GO" id="GO:0016567">
    <property type="term" value="P:protein ubiquitination"/>
    <property type="evidence" value="ECO:0007669"/>
    <property type="project" value="TreeGrafter"/>
</dbReference>
<keyword evidence="4" id="KW-0963">Cytoplasm</keyword>
<dbReference type="SUPFAM" id="SSF81383">
    <property type="entry name" value="F-box domain"/>
    <property type="match status" value="1"/>
</dbReference>
<dbReference type="STRING" id="9402.L5KWE2"/>
<evidence type="ECO:0000313" key="15">
    <source>
        <dbReference type="EMBL" id="ELK15495.1"/>
    </source>
</evidence>
<evidence type="ECO:0000259" key="14">
    <source>
        <dbReference type="PROSITE" id="PS50181"/>
    </source>
</evidence>
<keyword evidence="16" id="KW-1185">Reference proteome</keyword>
<comment type="pathway">
    <text evidence="3">Protein modification; protein ubiquitination.</text>
</comment>
<organism evidence="15 16">
    <name type="scientific">Pteropus alecto</name>
    <name type="common">Black flying fox</name>
    <dbReference type="NCBI Taxonomy" id="9402"/>
    <lineage>
        <taxon>Eukaryota</taxon>
        <taxon>Metazoa</taxon>
        <taxon>Chordata</taxon>
        <taxon>Craniata</taxon>
        <taxon>Vertebrata</taxon>
        <taxon>Euteleostomi</taxon>
        <taxon>Mammalia</taxon>
        <taxon>Eutheria</taxon>
        <taxon>Laurasiatheria</taxon>
        <taxon>Chiroptera</taxon>
        <taxon>Yinpterochiroptera</taxon>
        <taxon>Pteropodoidea</taxon>
        <taxon>Pteropodidae</taxon>
        <taxon>Pteropodinae</taxon>
        <taxon>Pteropus</taxon>
    </lineage>
</organism>
<dbReference type="Pfam" id="PF12937">
    <property type="entry name" value="F-box-like"/>
    <property type="match status" value="1"/>
</dbReference>
<dbReference type="PROSITE" id="PS50181">
    <property type="entry name" value="FBOX"/>
    <property type="match status" value="1"/>
</dbReference>
<evidence type="ECO:0000313" key="16">
    <source>
        <dbReference type="Proteomes" id="UP000010552"/>
    </source>
</evidence>
<keyword evidence="6 12" id="KW-0853">WD repeat</keyword>
<dbReference type="GO" id="GO:0036064">
    <property type="term" value="C:ciliary basal body"/>
    <property type="evidence" value="ECO:0007669"/>
    <property type="project" value="TreeGrafter"/>
</dbReference>
<dbReference type="GO" id="GO:0005814">
    <property type="term" value="C:centriole"/>
    <property type="evidence" value="ECO:0007669"/>
    <property type="project" value="TreeGrafter"/>
</dbReference>
<dbReference type="FunFam" id="2.130.10.10:FF:000428">
    <property type="entry name" value="F-box and WD repeat domain containing 8"/>
    <property type="match status" value="1"/>
</dbReference>
<comment type="subcellular location">
    <subcellularLocation>
        <location evidence="2">Cytoplasm</location>
        <location evidence="2">Perinuclear region</location>
    </subcellularLocation>
    <subcellularLocation>
        <location evidence="1">Golgi apparatus</location>
    </subcellularLocation>
</comment>
<dbReference type="GO" id="GO:0031467">
    <property type="term" value="C:Cul7-RING ubiquitin ligase complex"/>
    <property type="evidence" value="ECO:0007669"/>
    <property type="project" value="TreeGrafter"/>
</dbReference>
<dbReference type="CDD" id="cd22134">
    <property type="entry name" value="F-box_FBXW8"/>
    <property type="match status" value="1"/>
</dbReference>
<dbReference type="FunFam" id="2.130.10.10:FF:000308">
    <property type="entry name" value="F-box and WD repeat domain containing 8"/>
    <property type="match status" value="1"/>
</dbReference>
<dbReference type="GO" id="GO:0005794">
    <property type="term" value="C:Golgi apparatus"/>
    <property type="evidence" value="ECO:0007669"/>
    <property type="project" value="UniProtKB-SubCell"/>
</dbReference>
<feature type="non-terminal residue" evidence="15">
    <location>
        <position position="1"/>
    </location>
</feature>
<evidence type="ECO:0000256" key="6">
    <source>
        <dbReference type="ARBA" id="ARBA00022574"/>
    </source>
</evidence>
<dbReference type="InterPro" id="IPR001810">
    <property type="entry name" value="F-box_dom"/>
</dbReference>
<dbReference type="FunFam" id="1.20.1280.50:FF:000025">
    <property type="entry name" value="F-box and WD repeat domain containing 8"/>
    <property type="match status" value="1"/>
</dbReference>
<feature type="compositionally biased region" description="Low complexity" evidence="13">
    <location>
        <begin position="20"/>
        <end position="29"/>
    </location>
</feature>
<evidence type="ECO:0000256" key="1">
    <source>
        <dbReference type="ARBA" id="ARBA00004555"/>
    </source>
</evidence>